<evidence type="ECO:0000256" key="3">
    <source>
        <dbReference type="ARBA" id="ARBA00022750"/>
    </source>
</evidence>
<keyword evidence="4 7" id="KW-0378">Hydrolase</keyword>
<dbReference type="EMBL" id="WJXA01000003">
    <property type="protein sequence ID" value="KAF7148260.1"/>
    <property type="molecule type" value="Genomic_DNA"/>
</dbReference>
<evidence type="ECO:0000256" key="6">
    <source>
        <dbReference type="PIRSR" id="PIRSR601461-1"/>
    </source>
</evidence>
<dbReference type="PROSITE" id="PS51767">
    <property type="entry name" value="PEPTIDASE_A1"/>
    <property type="match status" value="1"/>
</dbReference>
<dbReference type="SUPFAM" id="SSF50630">
    <property type="entry name" value="Acid proteases"/>
    <property type="match status" value="1"/>
</dbReference>
<dbReference type="Gene3D" id="2.40.70.10">
    <property type="entry name" value="Acid Proteases"/>
    <property type="match status" value="2"/>
</dbReference>
<comment type="similarity">
    <text evidence="1 7">Belongs to the peptidase A1 family.</text>
</comment>
<dbReference type="InterPro" id="IPR032861">
    <property type="entry name" value="TAXi_N"/>
</dbReference>
<dbReference type="PANTHER" id="PTHR47967">
    <property type="entry name" value="OS07G0603500 PROTEIN-RELATED"/>
    <property type="match status" value="1"/>
</dbReference>
<dbReference type="PANTHER" id="PTHR47967:SF36">
    <property type="entry name" value="PEPTIDASE A1 DOMAIN-CONTAINING PROTEIN"/>
    <property type="match status" value="1"/>
</dbReference>
<evidence type="ECO:0000256" key="2">
    <source>
        <dbReference type="ARBA" id="ARBA00022670"/>
    </source>
</evidence>
<reference evidence="10" key="1">
    <citation type="submission" date="2019-11" db="EMBL/GenBank/DDBJ databases">
        <authorList>
            <person name="Liu Y."/>
            <person name="Hou J."/>
            <person name="Li T.-Q."/>
            <person name="Guan C.-H."/>
            <person name="Wu X."/>
            <person name="Wu H.-Z."/>
            <person name="Ling F."/>
            <person name="Zhang R."/>
            <person name="Shi X.-G."/>
            <person name="Ren J.-P."/>
            <person name="Chen E.-F."/>
            <person name="Sun J.-M."/>
        </authorList>
    </citation>
    <scope>NUCLEOTIDE SEQUENCE</scope>
    <source>
        <strain evidence="10">Adult_tree_wgs_1</strain>
        <tissue evidence="10">Leaves</tissue>
    </source>
</reference>
<dbReference type="Pfam" id="PF14543">
    <property type="entry name" value="TAXi_N"/>
    <property type="match status" value="1"/>
</dbReference>
<keyword evidence="2 7" id="KW-0645">Protease</keyword>
<dbReference type="InterPro" id="IPR032799">
    <property type="entry name" value="TAXi_C"/>
</dbReference>
<protein>
    <recommendedName>
        <fullName evidence="9">Peptidase A1 domain-containing protein</fullName>
    </recommendedName>
</protein>
<keyword evidence="5" id="KW-0325">Glycoprotein</keyword>
<name>A0A834LTM9_RHOSS</name>
<dbReference type="GO" id="GO:0005576">
    <property type="term" value="C:extracellular region"/>
    <property type="evidence" value="ECO:0007669"/>
    <property type="project" value="TreeGrafter"/>
</dbReference>
<feature type="chain" id="PRO_5032347062" description="Peptidase A1 domain-containing protein" evidence="8">
    <location>
        <begin position="27"/>
        <end position="468"/>
    </location>
</feature>
<proteinExistence type="inferred from homology"/>
<evidence type="ECO:0000313" key="10">
    <source>
        <dbReference type="EMBL" id="KAF7148260.1"/>
    </source>
</evidence>
<dbReference type="InterPro" id="IPR001969">
    <property type="entry name" value="Aspartic_peptidase_AS"/>
</dbReference>
<dbReference type="CDD" id="cd05476">
    <property type="entry name" value="pepsin_A_like_plant"/>
    <property type="match status" value="1"/>
</dbReference>
<feature type="domain" description="Peptidase A1" evidence="9">
    <location>
        <begin position="86"/>
        <end position="463"/>
    </location>
</feature>
<evidence type="ECO:0000256" key="4">
    <source>
        <dbReference type="ARBA" id="ARBA00022801"/>
    </source>
</evidence>
<keyword evidence="11" id="KW-1185">Reference proteome</keyword>
<evidence type="ECO:0000256" key="7">
    <source>
        <dbReference type="RuleBase" id="RU000454"/>
    </source>
</evidence>
<dbReference type="Pfam" id="PF14541">
    <property type="entry name" value="TAXi_C"/>
    <property type="match status" value="1"/>
</dbReference>
<dbReference type="PRINTS" id="PR00792">
    <property type="entry name" value="PEPSIN"/>
</dbReference>
<dbReference type="FunFam" id="2.40.70.10:FF:000034">
    <property type="entry name" value="Aspartyl protease family protein"/>
    <property type="match status" value="1"/>
</dbReference>
<evidence type="ECO:0000259" key="9">
    <source>
        <dbReference type="PROSITE" id="PS51767"/>
    </source>
</evidence>
<dbReference type="InterPro" id="IPR001461">
    <property type="entry name" value="Aspartic_peptidase_A1"/>
</dbReference>
<dbReference type="AlphaFoldDB" id="A0A834LTM9"/>
<evidence type="ECO:0000256" key="8">
    <source>
        <dbReference type="SAM" id="SignalP"/>
    </source>
</evidence>
<organism evidence="10 11">
    <name type="scientific">Rhododendron simsii</name>
    <name type="common">Sims's rhododendron</name>
    <dbReference type="NCBI Taxonomy" id="118357"/>
    <lineage>
        <taxon>Eukaryota</taxon>
        <taxon>Viridiplantae</taxon>
        <taxon>Streptophyta</taxon>
        <taxon>Embryophyta</taxon>
        <taxon>Tracheophyta</taxon>
        <taxon>Spermatophyta</taxon>
        <taxon>Magnoliopsida</taxon>
        <taxon>eudicotyledons</taxon>
        <taxon>Gunneridae</taxon>
        <taxon>Pentapetalae</taxon>
        <taxon>asterids</taxon>
        <taxon>Ericales</taxon>
        <taxon>Ericaceae</taxon>
        <taxon>Ericoideae</taxon>
        <taxon>Rhodoreae</taxon>
        <taxon>Rhododendron</taxon>
    </lineage>
</organism>
<comment type="caution">
    <text evidence="10">The sequence shown here is derived from an EMBL/GenBank/DDBJ whole genome shotgun (WGS) entry which is preliminary data.</text>
</comment>
<feature type="active site" evidence="6">
    <location>
        <position position="104"/>
    </location>
</feature>
<feature type="signal peptide" evidence="8">
    <location>
        <begin position="1"/>
        <end position="26"/>
    </location>
</feature>
<dbReference type="OrthoDB" id="2747330at2759"/>
<evidence type="ECO:0000313" key="11">
    <source>
        <dbReference type="Proteomes" id="UP000626092"/>
    </source>
</evidence>
<accession>A0A834LTM9</accession>
<feature type="active site" evidence="6">
    <location>
        <position position="336"/>
    </location>
</feature>
<dbReference type="GO" id="GO:0004190">
    <property type="term" value="F:aspartic-type endopeptidase activity"/>
    <property type="evidence" value="ECO:0007669"/>
    <property type="project" value="UniProtKB-KW"/>
</dbReference>
<evidence type="ECO:0000256" key="5">
    <source>
        <dbReference type="ARBA" id="ARBA00023180"/>
    </source>
</evidence>
<dbReference type="InterPro" id="IPR033121">
    <property type="entry name" value="PEPTIDASE_A1"/>
</dbReference>
<dbReference type="FunFam" id="2.40.70.10:FF:000120">
    <property type="entry name" value="Aspartic proteinase nepenthesin-2"/>
    <property type="match status" value="1"/>
</dbReference>
<dbReference type="InterPro" id="IPR034161">
    <property type="entry name" value="Pepsin-like_plant"/>
</dbReference>
<keyword evidence="3 7" id="KW-0064">Aspartyl protease</keyword>
<dbReference type="PROSITE" id="PS00141">
    <property type="entry name" value="ASP_PROTEASE"/>
    <property type="match status" value="1"/>
</dbReference>
<dbReference type="InterPro" id="IPR021109">
    <property type="entry name" value="Peptidase_aspartic_dom_sf"/>
</dbReference>
<sequence>MASPSPSLLSLFTLLSLLTLLPPSTTQTTITLSLSPPAKPPHTNPWKRLSHLASSSIARASHLKQPHKKNSSLTEIPLFPHAYGGYSVSLGFGTPPQTLSLLLDTGSSLVWVPCTTHYACTKCDFPNINPTNISTFIPKRSSSAKILGCKNPKCGWLFGPGIRSQCEDCAEGSGNCTRICPAYGIQYGSGSTSGILLSDTLDLPEKSVEDFLIGCSIFSTQQPSGIVGFGRGLESLPAQMGLKKFSYCLVSHRFDEESESSDLILTTGSHYGVTKTEEDLGLSYTPFVKNKLGNDSAFEEYYYVNLRKITVGGKHVRVPYDLLVQGSDGHGGTIVDSGTTFTFMEGKVYEAVAREFERQMAHYSRDAGLENQSGFRPCYNVSGGEEVVLLFPELVFHFKGGAKMKLPLADYFSLVGESMAVCMTIVTDMGGDIVGGPSIILGNFQQQDFYLEYDLENERLGFRKQTCK</sequence>
<dbReference type="Proteomes" id="UP000626092">
    <property type="component" value="Unassembled WGS sequence"/>
</dbReference>
<evidence type="ECO:0000256" key="1">
    <source>
        <dbReference type="ARBA" id="ARBA00007447"/>
    </source>
</evidence>
<dbReference type="GO" id="GO:0006508">
    <property type="term" value="P:proteolysis"/>
    <property type="evidence" value="ECO:0007669"/>
    <property type="project" value="UniProtKB-KW"/>
</dbReference>
<gene>
    <name evidence="10" type="ORF">RHSIM_Rhsim03G0066500</name>
</gene>
<keyword evidence="8" id="KW-0732">Signal</keyword>
<dbReference type="InterPro" id="IPR051708">
    <property type="entry name" value="Plant_Aspart_Prot_A1"/>
</dbReference>